<feature type="domain" description="MBG" evidence="1">
    <location>
        <begin position="554"/>
        <end position="629"/>
    </location>
</feature>
<dbReference type="InterPro" id="IPR008964">
    <property type="entry name" value="Invasin/intimin_cell_adhesion"/>
</dbReference>
<reference evidence="3" key="1">
    <citation type="submission" date="2016-04" db="EMBL/GenBank/DDBJ databases">
        <authorList>
            <person name="Chen L."/>
            <person name="Zhuang W."/>
            <person name="Wang G."/>
        </authorList>
    </citation>
    <scope>NUCLEOTIDE SEQUENCE [LARGE SCALE GENOMIC DNA]</scope>
    <source>
        <strain evidence="3">208</strain>
    </source>
</reference>
<keyword evidence="3" id="KW-1185">Reference proteome</keyword>
<feature type="domain" description="MBG" evidence="1">
    <location>
        <begin position="388"/>
        <end position="463"/>
    </location>
</feature>
<sequence>MKSGFTFFLFILLIQSSFGQSITEIYLPRYIHAAGTGAAGRTPFVCRLQLTGLTANATYRYFCRFAPLTSATAGEGAFIYVKQSGDFTRIPNPNLASTYGELTADASGTYTGWFMAEAAATTTFTPGNKLKFRIFLNNGSGGLTVATRPTTTQEITVLNYGTASTNCTAIRSTPVTGGVGKNFVLLWDKDVVSGTDRPITGSVIESDGVDASNSFASFYATDVNGVDKAWGSVIPNDMVNGIRRIGQYSLATGAEVGYKLSADGRWPVQGGGRAGTALATGGLANVIVLDGGIARLDGADVKTDQTITFNPLQAKTYGDADFDPAATSGAGLPVTYGSDNAAIASIVNNNVHVAGAGSVNITATQPGDDFFNAAIAVAQPLTVNKALLTITANDEQILQGAAIPAFTANYSGFVNGDTEASLTTLPVMTTPATSGSSAGSYDIIPGGAASPNYNFNYVKGTLTITPSQQPQTITFNALSPVIYGVADFDPGAQASSGLAVSYASSNPLVATIVNGKIHITGAGTTTITASQGGTSAWLPAADVNQPLTVNKAALSIKADDKKRLVGQPNPAFTFTYTGFVYGENNTVLTAQPVAATSAGTGSQAGTYDITVSGATSANYDISFVKGTLTIDPLAMQTITFTALPARKYGDDDIKLNASASSGLPVTFSSSNPAVAFIRGDSVIILTAGTTVITASQAGNVTYATASSAQTLTIQKARLYVQANDVTKNEGEANPPLTITYSGFVKNEDASMLTALPVATTKATTTSIAGAYPITISGAVSDNYNIAQINGTLNILPAQGAAQDNMGAYISAPGQLRVNVYTVTGGRGAVQLFDNNGTRLVNVNVTLAKGHNTFNVAVGTVVAGVYHVRVAIADALLKEKIIIQ</sequence>
<dbReference type="AlphaFoldDB" id="A0A1V9FDZ8"/>
<gene>
    <name evidence="2" type="ORF">A4R26_05390</name>
</gene>
<evidence type="ECO:0000259" key="1">
    <source>
        <dbReference type="Pfam" id="PF18676"/>
    </source>
</evidence>
<dbReference type="Gene3D" id="3.30.160.710">
    <property type="match status" value="3"/>
</dbReference>
<name>A0A1V9FDZ8_9BACT</name>
<evidence type="ECO:0000313" key="2">
    <source>
        <dbReference type="EMBL" id="OQP56593.1"/>
    </source>
</evidence>
<accession>A0A1V9FDZ8</accession>
<dbReference type="Gene3D" id="2.60.40.1080">
    <property type="match status" value="1"/>
</dbReference>
<organism evidence="2 3">
    <name type="scientific">Niastella populi</name>
    <dbReference type="NCBI Taxonomy" id="550983"/>
    <lineage>
        <taxon>Bacteria</taxon>
        <taxon>Pseudomonadati</taxon>
        <taxon>Bacteroidota</taxon>
        <taxon>Chitinophagia</taxon>
        <taxon>Chitinophagales</taxon>
        <taxon>Chitinophagaceae</taxon>
        <taxon>Niastella</taxon>
    </lineage>
</organism>
<dbReference type="OrthoDB" id="355609at2"/>
<dbReference type="Pfam" id="PF18676">
    <property type="entry name" value="MBG_2"/>
    <property type="match status" value="3"/>
</dbReference>
<dbReference type="InterPro" id="IPR041286">
    <property type="entry name" value="MBG_2"/>
</dbReference>
<dbReference type="STRING" id="550983.A4R26_05390"/>
<dbReference type="RefSeq" id="WP_081168834.1">
    <property type="nucleotide sequence ID" value="NZ_LWBP01000199.1"/>
</dbReference>
<dbReference type="SUPFAM" id="SSF49373">
    <property type="entry name" value="Invasin/intimin cell-adhesion fragments"/>
    <property type="match status" value="1"/>
</dbReference>
<feature type="domain" description="MBG" evidence="1">
    <location>
        <begin position="718"/>
        <end position="792"/>
    </location>
</feature>
<comment type="caution">
    <text evidence="2">The sequence shown here is derived from an EMBL/GenBank/DDBJ whole genome shotgun (WGS) entry which is preliminary data.</text>
</comment>
<evidence type="ECO:0000313" key="3">
    <source>
        <dbReference type="Proteomes" id="UP000192276"/>
    </source>
</evidence>
<protein>
    <recommendedName>
        <fullName evidence="1">MBG domain-containing protein</fullName>
    </recommendedName>
</protein>
<dbReference type="EMBL" id="LWBP01000199">
    <property type="protein sequence ID" value="OQP56593.1"/>
    <property type="molecule type" value="Genomic_DNA"/>
</dbReference>
<dbReference type="Proteomes" id="UP000192276">
    <property type="component" value="Unassembled WGS sequence"/>
</dbReference>
<proteinExistence type="predicted"/>